<dbReference type="InterPro" id="IPR033399">
    <property type="entry name" value="TP_0789-like"/>
</dbReference>
<feature type="domain" description="Uncharacterized protein TP-0789" evidence="1">
    <location>
        <begin position="63"/>
        <end position="212"/>
    </location>
</feature>
<gene>
    <name evidence="2" type="ORF">METZ01_LOCUS392589</name>
</gene>
<accession>A0A382V132</accession>
<name>A0A382V132_9ZZZZ</name>
<protein>
    <recommendedName>
        <fullName evidence="1">Uncharacterized protein TP-0789 domain-containing protein</fullName>
    </recommendedName>
</protein>
<dbReference type="Pfam" id="PF17131">
    <property type="entry name" value="LolA_like"/>
    <property type="match status" value="1"/>
</dbReference>
<dbReference type="CDD" id="cd16329">
    <property type="entry name" value="LolA_like"/>
    <property type="match status" value="1"/>
</dbReference>
<evidence type="ECO:0000313" key="2">
    <source>
        <dbReference type="EMBL" id="SVD39735.1"/>
    </source>
</evidence>
<reference evidence="2" key="1">
    <citation type="submission" date="2018-05" db="EMBL/GenBank/DDBJ databases">
        <authorList>
            <person name="Lanie J.A."/>
            <person name="Ng W.-L."/>
            <person name="Kazmierczak K.M."/>
            <person name="Andrzejewski T.M."/>
            <person name="Davidsen T.M."/>
            <person name="Wayne K.J."/>
            <person name="Tettelin H."/>
            <person name="Glass J.I."/>
            <person name="Rusch D."/>
            <person name="Podicherti R."/>
            <person name="Tsui H.-C.T."/>
            <person name="Winkler M.E."/>
        </authorList>
    </citation>
    <scope>NUCLEOTIDE SEQUENCE</scope>
</reference>
<sequence length="214" mass="24638">MKILCIILVIINVIIGQTGYEIAKMVEDKAKPKDQSSKTTMILTNSKGRTRTSTIYSKTLNGGEKQILWFMAPADDKGVAFLKIEHEGKDDEMRMWLPAFKKIRRITAKKKGDSFMGSDLSYEDMSNRDLEENEYKRLEDDMVDSTVCYVLEVVPKKKVKSSYSKHKSWINKETLTAVKEESYDKKGKLKKVKSFQSKRMGDYYILSSVFVKDV</sequence>
<dbReference type="EMBL" id="UINC01148066">
    <property type="protein sequence ID" value="SVD39735.1"/>
    <property type="molecule type" value="Genomic_DNA"/>
</dbReference>
<proteinExistence type="predicted"/>
<dbReference type="Gene3D" id="2.50.20.10">
    <property type="entry name" value="Lipoprotein localisation LolA/LolB/LppX"/>
    <property type="match status" value="1"/>
</dbReference>
<dbReference type="AlphaFoldDB" id="A0A382V132"/>
<organism evidence="2">
    <name type="scientific">marine metagenome</name>
    <dbReference type="NCBI Taxonomy" id="408172"/>
    <lineage>
        <taxon>unclassified sequences</taxon>
        <taxon>metagenomes</taxon>
        <taxon>ecological metagenomes</taxon>
    </lineage>
</organism>
<feature type="non-terminal residue" evidence="2">
    <location>
        <position position="214"/>
    </location>
</feature>
<evidence type="ECO:0000259" key="1">
    <source>
        <dbReference type="Pfam" id="PF17131"/>
    </source>
</evidence>